<evidence type="ECO:0000259" key="1">
    <source>
        <dbReference type="Pfam" id="PF00690"/>
    </source>
</evidence>
<reference evidence="2" key="2">
    <citation type="journal article" date="2021" name="Sci. Rep.">
        <title>The distribution of antibiotic resistance genes in chicken gut microbiota commensals.</title>
        <authorList>
            <person name="Juricova H."/>
            <person name="Matiasovicova J."/>
            <person name="Kubasova T."/>
            <person name="Cejkova D."/>
            <person name="Rychlik I."/>
        </authorList>
    </citation>
    <scope>NUCLEOTIDE SEQUENCE</scope>
    <source>
        <strain evidence="2">An559</strain>
    </source>
</reference>
<evidence type="ECO:0000313" key="2">
    <source>
        <dbReference type="EMBL" id="MBM6920750.1"/>
    </source>
</evidence>
<evidence type="ECO:0000313" key="3">
    <source>
        <dbReference type="Proteomes" id="UP000774750"/>
    </source>
</evidence>
<dbReference type="RefSeq" id="WP_204445964.1">
    <property type="nucleotide sequence ID" value="NZ_JACJKY010000007.1"/>
</dbReference>
<protein>
    <recommendedName>
        <fullName evidence="1">Cation-transporting P-type ATPase N-terminal domain-containing protein</fullName>
    </recommendedName>
</protein>
<dbReference type="InterPro" id="IPR023298">
    <property type="entry name" value="ATPase_P-typ_TM_dom_sf"/>
</dbReference>
<accession>A0A938X6H1</accession>
<dbReference type="Proteomes" id="UP000774750">
    <property type="component" value="Unassembled WGS sequence"/>
</dbReference>
<feature type="domain" description="Cation-transporting P-type ATPase N-terminal" evidence="1">
    <location>
        <begin position="9"/>
        <end position="51"/>
    </location>
</feature>
<dbReference type="EMBL" id="JACJKY010000007">
    <property type="protein sequence ID" value="MBM6920750.1"/>
    <property type="molecule type" value="Genomic_DNA"/>
</dbReference>
<dbReference type="Pfam" id="PF00690">
    <property type="entry name" value="Cation_ATPase_N"/>
    <property type="match status" value="1"/>
</dbReference>
<proteinExistence type="predicted"/>
<sequence>MKDFMTDRSELIKLLGSNKVTGLSSAQVEANRQKYGANVLERKKNKSLIARI</sequence>
<name>A0A938X6H1_9FIRM</name>
<dbReference type="AlphaFoldDB" id="A0A938X6H1"/>
<gene>
    <name evidence="2" type="ORF">H6A12_06255</name>
</gene>
<organism evidence="2 3">
    <name type="scientific">Merdimmobilis hominis</name>
    <dbReference type="NCBI Taxonomy" id="2897707"/>
    <lineage>
        <taxon>Bacteria</taxon>
        <taxon>Bacillati</taxon>
        <taxon>Bacillota</taxon>
        <taxon>Clostridia</taxon>
        <taxon>Eubacteriales</taxon>
        <taxon>Oscillospiraceae</taxon>
        <taxon>Merdimmobilis</taxon>
    </lineage>
</organism>
<dbReference type="InterPro" id="IPR004014">
    <property type="entry name" value="ATPase_P-typ_cation-transptr_N"/>
</dbReference>
<comment type="caution">
    <text evidence="2">The sequence shown here is derived from an EMBL/GenBank/DDBJ whole genome shotgun (WGS) entry which is preliminary data.</text>
</comment>
<dbReference type="SUPFAM" id="SSF81665">
    <property type="entry name" value="Calcium ATPase, transmembrane domain M"/>
    <property type="match status" value="1"/>
</dbReference>
<reference evidence="2" key="1">
    <citation type="submission" date="2020-08" db="EMBL/GenBank/DDBJ databases">
        <authorList>
            <person name="Cejkova D."/>
            <person name="Kubasova T."/>
            <person name="Jahodarova E."/>
            <person name="Rychlik I."/>
        </authorList>
    </citation>
    <scope>NUCLEOTIDE SEQUENCE</scope>
    <source>
        <strain evidence="2">An559</strain>
    </source>
</reference>
<keyword evidence="3" id="KW-1185">Reference proteome</keyword>